<dbReference type="PROSITE" id="PS50082">
    <property type="entry name" value="WD_REPEATS_2"/>
    <property type="match status" value="1"/>
</dbReference>
<comment type="caution">
    <text evidence="6">The sequence shown here is derived from an EMBL/GenBank/DDBJ whole genome shotgun (WGS) entry which is preliminary data.</text>
</comment>
<dbReference type="AlphaFoldDB" id="A0A1Z5KFB5"/>
<dbReference type="PROSITE" id="PS00678">
    <property type="entry name" value="WD_REPEATS_1"/>
    <property type="match status" value="1"/>
</dbReference>
<evidence type="ECO:0000313" key="7">
    <source>
        <dbReference type="Proteomes" id="UP000198406"/>
    </source>
</evidence>
<keyword evidence="7" id="KW-1185">Reference proteome</keyword>
<dbReference type="OrthoDB" id="674604at2759"/>
<sequence length="475" mass="52251">MILLTRGILLAAHAFLLTDSFQVNVPQRSRAPWSTFSTRRFPTDSEWKGHRKPSTRLGYSPEDNLSRNDDDSSNSARWIESLKARASQLDEQEEQRISRWKNATCSSKVAVVLPDWVRRLDVDYPLAVCGSARGYLYVTHLETGEVLASNLKPEIEQQSDDSDEAFASPADLEQTLRLLYGSFDGGGTLAVAFSGSRICSADRGGGVQLWGYDPDSKQLVSQGSMESLEGVLVVALQLDDEYLWVGTADGHVQGYPLDDELPLALHKSPEYSWKLSAALVAMHVDSELGCAVASTAYGKVELISLEDDESGQPLASFTPPFDSMERKSSNAFIQSCAFVAHSETGGKNTGTQQYSIVCGGNDGSLFQQRLRLDEFGNVDTKRPFLKPLKAYESRHLASVRSLSSPRPGIVVSGGQDSSVRVWDVDGMTFLYQFVGYKVWLNSIWTDGARIVSDGADNTIVMHDFDKEDTSDSTIL</sequence>
<dbReference type="EMBL" id="BDSP01000218">
    <property type="protein sequence ID" value="GAX25010.1"/>
    <property type="molecule type" value="Genomic_DNA"/>
</dbReference>
<evidence type="ECO:0000256" key="4">
    <source>
        <dbReference type="SAM" id="MobiDB-lite"/>
    </source>
</evidence>
<feature type="repeat" description="WD" evidence="3">
    <location>
        <begin position="404"/>
        <end position="432"/>
    </location>
</feature>
<keyword evidence="5" id="KW-0732">Signal</keyword>
<dbReference type="SMART" id="SM00320">
    <property type="entry name" value="WD40"/>
    <property type="match status" value="3"/>
</dbReference>
<accession>A0A1Z5KFB5</accession>
<dbReference type="SUPFAM" id="SSF50978">
    <property type="entry name" value="WD40 repeat-like"/>
    <property type="match status" value="1"/>
</dbReference>
<dbReference type="PANTHER" id="PTHR44019:SF8">
    <property type="entry name" value="POC1 CENTRIOLAR PROTEIN HOMOLOG"/>
    <property type="match status" value="1"/>
</dbReference>
<dbReference type="Proteomes" id="UP000198406">
    <property type="component" value="Unassembled WGS sequence"/>
</dbReference>
<keyword evidence="1 3" id="KW-0853">WD repeat</keyword>
<dbReference type="InterPro" id="IPR050505">
    <property type="entry name" value="WDR55/POC1"/>
</dbReference>
<feature type="signal peptide" evidence="5">
    <location>
        <begin position="1"/>
        <end position="20"/>
    </location>
</feature>
<name>A0A1Z5KFB5_FISSO</name>
<dbReference type="InterPro" id="IPR019775">
    <property type="entry name" value="WD40_repeat_CS"/>
</dbReference>
<dbReference type="PANTHER" id="PTHR44019">
    <property type="entry name" value="WD REPEAT-CONTAINING PROTEIN 55"/>
    <property type="match status" value="1"/>
</dbReference>
<dbReference type="Gene3D" id="2.130.10.10">
    <property type="entry name" value="YVTN repeat-like/Quinoprotein amine dehydrogenase"/>
    <property type="match status" value="2"/>
</dbReference>
<feature type="chain" id="PRO_5012193549" evidence="5">
    <location>
        <begin position="21"/>
        <end position="475"/>
    </location>
</feature>
<feature type="region of interest" description="Disordered" evidence="4">
    <location>
        <begin position="42"/>
        <end position="73"/>
    </location>
</feature>
<evidence type="ECO:0000313" key="6">
    <source>
        <dbReference type="EMBL" id="GAX25010.1"/>
    </source>
</evidence>
<gene>
    <name evidence="6" type="ORF">FisN_2Lh294</name>
</gene>
<proteinExistence type="predicted"/>
<dbReference type="InterPro" id="IPR015943">
    <property type="entry name" value="WD40/YVTN_repeat-like_dom_sf"/>
</dbReference>
<evidence type="ECO:0000256" key="2">
    <source>
        <dbReference type="ARBA" id="ARBA00022737"/>
    </source>
</evidence>
<evidence type="ECO:0000256" key="5">
    <source>
        <dbReference type="SAM" id="SignalP"/>
    </source>
</evidence>
<dbReference type="InParanoid" id="A0A1Z5KFB5"/>
<evidence type="ECO:0000256" key="3">
    <source>
        <dbReference type="PROSITE-ProRule" id="PRU00221"/>
    </source>
</evidence>
<reference evidence="6 7" key="1">
    <citation type="journal article" date="2015" name="Plant Cell">
        <title>Oil accumulation by the oleaginous diatom Fistulifera solaris as revealed by the genome and transcriptome.</title>
        <authorList>
            <person name="Tanaka T."/>
            <person name="Maeda Y."/>
            <person name="Veluchamy A."/>
            <person name="Tanaka M."/>
            <person name="Abida H."/>
            <person name="Marechal E."/>
            <person name="Bowler C."/>
            <person name="Muto M."/>
            <person name="Sunaga Y."/>
            <person name="Tanaka M."/>
            <person name="Yoshino T."/>
            <person name="Taniguchi T."/>
            <person name="Fukuda Y."/>
            <person name="Nemoto M."/>
            <person name="Matsumoto M."/>
            <person name="Wong P.S."/>
            <person name="Aburatani S."/>
            <person name="Fujibuchi W."/>
        </authorList>
    </citation>
    <scope>NUCLEOTIDE SEQUENCE [LARGE SCALE GENOMIC DNA]</scope>
    <source>
        <strain evidence="6 7">JPCC DA0580</strain>
    </source>
</reference>
<organism evidence="6 7">
    <name type="scientific">Fistulifera solaris</name>
    <name type="common">Oleaginous diatom</name>
    <dbReference type="NCBI Taxonomy" id="1519565"/>
    <lineage>
        <taxon>Eukaryota</taxon>
        <taxon>Sar</taxon>
        <taxon>Stramenopiles</taxon>
        <taxon>Ochrophyta</taxon>
        <taxon>Bacillariophyta</taxon>
        <taxon>Bacillariophyceae</taxon>
        <taxon>Bacillariophycidae</taxon>
        <taxon>Naviculales</taxon>
        <taxon>Naviculaceae</taxon>
        <taxon>Fistulifera</taxon>
    </lineage>
</organism>
<evidence type="ECO:0000256" key="1">
    <source>
        <dbReference type="ARBA" id="ARBA00022574"/>
    </source>
</evidence>
<keyword evidence="2" id="KW-0677">Repeat</keyword>
<protein>
    <submittedName>
        <fullName evidence="6">Uncharacterized protein</fullName>
    </submittedName>
</protein>
<dbReference type="InterPro" id="IPR001680">
    <property type="entry name" value="WD40_rpt"/>
</dbReference>
<dbReference type="InterPro" id="IPR036322">
    <property type="entry name" value="WD40_repeat_dom_sf"/>
</dbReference>